<dbReference type="Proteomes" id="UP000265715">
    <property type="component" value="Unassembled WGS sequence"/>
</dbReference>
<dbReference type="InterPro" id="IPR043128">
    <property type="entry name" value="Rev_trsase/Diguanyl_cyclase"/>
</dbReference>
<dbReference type="NCBIfam" id="TIGR00254">
    <property type="entry name" value="GGDEF"/>
    <property type="match status" value="1"/>
</dbReference>
<protein>
    <submittedName>
        <fullName evidence="2">Diguanylate cyclase DosC</fullName>
        <ecNumber evidence="2">2.7.7.65</ecNumber>
    </submittedName>
</protein>
<keyword evidence="3" id="KW-1185">Reference proteome</keyword>
<keyword evidence="2" id="KW-0548">Nucleotidyltransferase</keyword>
<dbReference type="OrthoDB" id="9805474at2"/>
<dbReference type="SMART" id="SM00267">
    <property type="entry name" value="GGDEF"/>
    <property type="match status" value="1"/>
</dbReference>
<dbReference type="SMART" id="SM00065">
    <property type="entry name" value="GAF"/>
    <property type="match status" value="1"/>
</dbReference>
<dbReference type="InterPro" id="IPR050469">
    <property type="entry name" value="Diguanylate_Cyclase"/>
</dbReference>
<dbReference type="Gene3D" id="3.30.70.270">
    <property type="match status" value="1"/>
</dbReference>
<dbReference type="Gene3D" id="3.30.450.40">
    <property type="match status" value="1"/>
</dbReference>
<dbReference type="Pfam" id="PF00990">
    <property type="entry name" value="GGDEF"/>
    <property type="match status" value="1"/>
</dbReference>
<dbReference type="EMBL" id="QXDL01000050">
    <property type="protein sequence ID" value="RIH86072.1"/>
    <property type="molecule type" value="Genomic_DNA"/>
</dbReference>
<dbReference type="GO" id="GO:0052621">
    <property type="term" value="F:diguanylate cyclase activity"/>
    <property type="evidence" value="ECO:0007669"/>
    <property type="project" value="UniProtKB-EC"/>
</dbReference>
<evidence type="ECO:0000313" key="3">
    <source>
        <dbReference type="Proteomes" id="UP000265715"/>
    </source>
</evidence>
<sequence length="432" mass="47789">MVGLEGFLDSPQVIVWLDSQGRIGWANRLAREGASRLGLEEHHVPSLLARREGPLRLVDAKPPATHLPYQGHCTLLVEGKPRRWYRFFCQPYAGGTLCFGVDVSDLYSKALAYQTTLEVLSSLFTRETRLEDMLQHVLQTAVEVVPGAQAGSIWYYTGEQFRLAAQVGFSPELLGVSIPYEDELKWYGAGAEAWRQGRPRLLQGSEAILRSVQAMREGHNREAGRVGELQANLCVPVVMGGETLATLNLDNLEHPDAFPPEAVAIASHFGLQAAVLLYGVLNRRSLAELAHTDPLTGLGNRRALGEGFARIRAQAQRLGKPVTVIFWDLDGLKRVNDQHGHATGDQVLREVALALQTLLRHGDRAYRIGGDEFVSLHLDLSEGEEHPLIERVRAALPLRISAGATRVFAPMSLEEVLDQADAQMYRDKPPKR</sequence>
<dbReference type="AlphaFoldDB" id="A0A399ETY6"/>
<reference evidence="2 3" key="1">
    <citation type="submission" date="2018-08" db="EMBL/GenBank/DDBJ databases">
        <title>Meiothermus terrae DSM 26712 genome sequencing project.</title>
        <authorList>
            <person name="Da Costa M.S."/>
            <person name="Albuquerque L."/>
            <person name="Raposo P."/>
            <person name="Froufe H.J.C."/>
            <person name="Barroso C.S."/>
            <person name="Egas C."/>
        </authorList>
    </citation>
    <scope>NUCLEOTIDE SEQUENCE [LARGE SCALE GENOMIC DNA]</scope>
    <source>
        <strain evidence="2 3">DSM 26712</strain>
    </source>
</reference>
<dbReference type="InterPro" id="IPR029787">
    <property type="entry name" value="Nucleotide_cyclase"/>
</dbReference>
<accession>A0A399ETY6</accession>
<dbReference type="PROSITE" id="PS50887">
    <property type="entry name" value="GGDEF"/>
    <property type="match status" value="1"/>
</dbReference>
<dbReference type="CDD" id="cd01949">
    <property type="entry name" value="GGDEF"/>
    <property type="match status" value="1"/>
</dbReference>
<evidence type="ECO:0000259" key="1">
    <source>
        <dbReference type="PROSITE" id="PS50887"/>
    </source>
</evidence>
<dbReference type="InterPro" id="IPR003018">
    <property type="entry name" value="GAF"/>
</dbReference>
<gene>
    <name evidence="2" type="primary">dosC_3</name>
    <name evidence="2" type="ORF">Mterra_01527</name>
</gene>
<comment type="caution">
    <text evidence="2">The sequence shown here is derived from an EMBL/GenBank/DDBJ whole genome shotgun (WGS) entry which is preliminary data.</text>
</comment>
<feature type="domain" description="GGDEF" evidence="1">
    <location>
        <begin position="320"/>
        <end position="432"/>
    </location>
</feature>
<dbReference type="EC" id="2.7.7.65" evidence="2"/>
<dbReference type="RefSeq" id="WP_119314664.1">
    <property type="nucleotide sequence ID" value="NZ_QXDL01000050.1"/>
</dbReference>
<dbReference type="PANTHER" id="PTHR45138:SF24">
    <property type="entry name" value="DIGUANYLATE CYCLASE DGCC-RELATED"/>
    <property type="match status" value="1"/>
</dbReference>
<dbReference type="SUPFAM" id="SSF55073">
    <property type="entry name" value="Nucleotide cyclase"/>
    <property type="match status" value="1"/>
</dbReference>
<dbReference type="SUPFAM" id="SSF55781">
    <property type="entry name" value="GAF domain-like"/>
    <property type="match status" value="1"/>
</dbReference>
<dbReference type="Pfam" id="PF13185">
    <property type="entry name" value="GAF_2"/>
    <property type="match status" value="1"/>
</dbReference>
<dbReference type="GO" id="GO:1902201">
    <property type="term" value="P:negative regulation of bacterial-type flagellum-dependent cell motility"/>
    <property type="evidence" value="ECO:0007669"/>
    <property type="project" value="TreeGrafter"/>
</dbReference>
<dbReference type="InterPro" id="IPR029016">
    <property type="entry name" value="GAF-like_dom_sf"/>
</dbReference>
<dbReference type="InterPro" id="IPR000160">
    <property type="entry name" value="GGDEF_dom"/>
</dbReference>
<evidence type="ECO:0000313" key="2">
    <source>
        <dbReference type="EMBL" id="RIH86072.1"/>
    </source>
</evidence>
<dbReference type="GO" id="GO:0043709">
    <property type="term" value="P:cell adhesion involved in single-species biofilm formation"/>
    <property type="evidence" value="ECO:0007669"/>
    <property type="project" value="TreeGrafter"/>
</dbReference>
<dbReference type="PANTHER" id="PTHR45138">
    <property type="entry name" value="REGULATORY COMPONENTS OF SENSORY TRANSDUCTION SYSTEM"/>
    <property type="match status" value="1"/>
</dbReference>
<proteinExistence type="predicted"/>
<dbReference type="GO" id="GO:0005886">
    <property type="term" value="C:plasma membrane"/>
    <property type="evidence" value="ECO:0007669"/>
    <property type="project" value="TreeGrafter"/>
</dbReference>
<keyword evidence="2" id="KW-0808">Transferase</keyword>
<name>A0A399ETY6_9DEIN</name>
<organism evidence="2 3">
    <name type="scientific">Calidithermus terrae</name>
    <dbReference type="NCBI Taxonomy" id="1408545"/>
    <lineage>
        <taxon>Bacteria</taxon>
        <taxon>Thermotogati</taxon>
        <taxon>Deinococcota</taxon>
        <taxon>Deinococci</taxon>
        <taxon>Thermales</taxon>
        <taxon>Thermaceae</taxon>
        <taxon>Calidithermus</taxon>
    </lineage>
</organism>